<name>A0A1I8EYF5_WUCBA</name>
<evidence type="ECO:0000256" key="1">
    <source>
        <dbReference type="ARBA" id="ARBA00004141"/>
    </source>
</evidence>
<dbReference type="PANTHER" id="PTHR23423">
    <property type="entry name" value="ORGANIC SOLUTE TRANSPORTER-RELATED"/>
    <property type="match status" value="1"/>
</dbReference>
<feature type="region of interest" description="Disordered" evidence="5">
    <location>
        <begin position="367"/>
        <end position="402"/>
    </location>
</feature>
<evidence type="ECO:0000256" key="5">
    <source>
        <dbReference type="SAM" id="MobiDB-lite"/>
    </source>
</evidence>
<sequence>MVNGTMIDDLFLRSTFARCIAGFFTWAALIITSYQIYQHLRWYTCPVEQRWIVRILFIVPMYSLDSWLSLLFLSNNVYVYFNAIRDCYEAFVIYSFLSLCYEYLGGESNIMAEIRGKPIRPTTYYTCTCCLAGKQYTIEFLRFCKQATLQFCIIKPLMATLTVILMILGKYEDGNWSGDQGYLYITIVYNVSVSLALYGLFLFYTATRDLLSPYRPVLNRLSGFLLAVLGSTSAIDPIYDAKGHEVISRGTVAAAWQNFFICVEMFFAAVALRYAFSISAYIDPNTGLVTKVRSQECTVLLVLNGGVGGRPVTLQSISSSLKETMNPKDIMQDAIHNFHPQYQQYTQHSNPTRPGTAEIVPGDERRLAASSSGQMGGGYSSMAHTGANGVSTPTTPPDATEW</sequence>
<feature type="transmembrane region" description="Helical" evidence="6">
    <location>
        <begin position="16"/>
        <end position="36"/>
    </location>
</feature>
<feature type="transmembrane region" description="Helical" evidence="6">
    <location>
        <begin position="217"/>
        <end position="235"/>
    </location>
</feature>
<proteinExistence type="predicted"/>
<feature type="transmembrane region" description="Helical" evidence="6">
    <location>
        <begin position="147"/>
        <end position="169"/>
    </location>
</feature>
<evidence type="ECO:0000256" key="3">
    <source>
        <dbReference type="ARBA" id="ARBA00022989"/>
    </source>
</evidence>
<dbReference type="Pfam" id="PF03619">
    <property type="entry name" value="Solute_trans_a"/>
    <property type="match status" value="1"/>
</dbReference>
<feature type="transmembrane region" description="Helical" evidence="6">
    <location>
        <begin position="181"/>
        <end position="205"/>
    </location>
</feature>
<dbReference type="InterPro" id="IPR005178">
    <property type="entry name" value="Ostalpha/TMEM184C"/>
</dbReference>
<comment type="subcellular location">
    <subcellularLocation>
        <location evidence="1">Membrane</location>
        <topology evidence="1">Multi-pass membrane protein</topology>
    </subcellularLocation>
</comment>
<reference evidence="7" key="1">
    <citation type="submission" date="2016-11" db="UniProtKB">
        <authorList>
            <consortium name="WormBaseParasite"/>
        </authorList>
    </citation>
    <scope>IDENTIFICATION</scope>
    <source>
        <strain evidence="7">pt0022</strain>
    </source>
</reference>
<dbReference type="STRING" id="6293.A0A1I8EYF5"/>
<accession>A0A1I8EYF5</accession>
<feature type="transmembrane region" description="Helical" evidence="6">
    <location>
        <begin position="51"/>
        <end position="73"/>
    </location>
</feature>
<dbReference type="GO" id="GO:0016020">
    <property type="term" value="C:membrane"/>
    <property type="evidence" value="ECO:0007669"/>
    <property type="project" value="UniProtKB-SubCell"/>
</dbReference>
<protein>
    <submittedName>
        <fullName evidence="7">Uncharacterized protein</fullName>
    </submittedName>
</protein>
<evidence type="ECO:0000256" key="6">
    <source>
        <dbReference type="SAM" id="Phobius"/>
    </source>
</evidence>
<keyword evidence="3 6" id="KW-1133">Transmembrane helix</keyword>
<feature type="transmembrane region" description="Helical" evidence="6">
    <location>
        <begin position="255"/>
        <end position="276"/>
    </location>
</feature>
<evidence type="ECO:0000313" key="7">
    <source>
        <dbReference type="WBParaSite" id="maker-PairedContig_714-snap-gene-1.20-mRNA-1"/>
    </source>
</evidence>
<organism evidence="7">
    <name type="scientific">Wuchereria bancrofti</name>
    <dbReference type="NCBI Taxonomy" id="6293"/>
    <lineage>
        <taxon>Eukaryota</taxon>
        <taxon>Metazoa</taxon>
        <taxon>Ecdysozoa</taxon>
        <taxon>Nematoda</taxon>
        <taxon>Chromadorea</taxon>
        <taxon>Rhabditida</taxon>
        <taxon>Spirurina</taxon>
        <taxon>Spiruromorpha</taxon>
        <taxon>Filarioidea</taxon>
        <taxon>Onchocercidae</taxon>
        <taxon>Wuchereria</taxon>
    </lineage>
</organism>
<evidence type="ECO:0000256" key="2">
    <source>
        <dbReference type="ARBA" id="ARBA00022692"/>
    </source>
</evidence>
<keyword evidence="4 6" id="KW-0472">Membrane</keyword>
<dbReference type="WBParaSite" id="maker-PairedContig_714-snap-gene-1.20-mRNA-1">
    <property type="protein sequence ID" value="maker-PairedContig_714-snap-gene-1.20-mRNA-1"/>
    <property type="gene ID" value="maker-PairedContig_714-snap-gene-1.20"/>
</dbReference>
<evidence type="ECO:0000256" key="4">
    <source>
        <dbReference type="ARBA" id="ARBA00023136"/>
    </source>
</evidence>
<keyword evidence="2 6" id="KW-0812">Transmembrane</keyword>
<dbReference type="AlphaFoldDB" id="A0A1I8EYF5"/>
<dbReference type="SMART" id="SM01417">
    <property type="entry name" value="Solute_trans_a"/>
    <property type="match status" value="1"/>
</dbReference>